<evidence type="ECO:0000256" key="1">
    <source>
        <dbReference type="SAM" id="MobiDB-lite"/>
    </source>
</evidence>
<accession>A0A8E2ETA5</accession>
<feature type="compositionally biased region" description="Basic and acidic residues" evidence="1">
    <location>
        <begin position="134"/>
        <end position="154"/>
    </location>
</feature>
<feature type="region of interest" description="Disordered" evidence="1">
    <location>
        <begin position="1"/>
        <end position="422"/>
    </location>
</feature>
<keyword evidence="3" id="KW-1185">Reference proteome</keyword>
<feature type="compositionally biased region" description="Polar residues" evidence="1">
    <location>
        <begin position="155"/>
        <end position="165"/>
    </location>
</feature>
<feature type="compositionally biased region" description="Low complexity" evidence="1">
    <location>
        <begin position="52"/>
        <end position="73"/>
    </location>
</feature>
<evidence type="ECO:0000313" key="3">
    <source>
        <dbReference type="Proteomes" id="UP000250140"/>
    </source>
</evidence>
<reference evidence="2 3" key="1">
    <citation type="journal article" date="2016" name="Nat. Commun.">
        <title>Ectomycorrhizal ecology is imprinted in the genome of the dominant symbiotic fungus Cenococcum geophilum.</title>
        <authorList>
            <consortium name="DOE Joint Genome Institute"/>
            <person name="Peter M."/>
            <person name="Kohler A."/>
            <person name="Ohm R.A."/>
            <person name="Kuo A."/>
            <person name="Krutzmann J."/>
            <person name="Morin E."/>
            <person name="Arend M."/>
            <person name="Barry K.W."/>
            <person name="Binder M."/>
            <person name="Choi C."/>
            <person name="Clum A."/>
            <person name="Copeland A."/>
            <person name="Grisel N."/>
            <person name="Haridas S."/>
            <person name="Kipfer T."/>
            <person name="LaButti K."/>
            <person name="Lindquist E."/>
            <person name="Lipzen A."/>
            <person name="Maire R."/>
            <person name="Meier B."/>
            <person name="Mihaltcheva S."/>
            <person name="Molinier V."/>
            <person name="Murat C."/>
            <person name="Poggeler S."/>
            <person name="Quandt C.A."/>
            <person name="Sperisen C."/>
            <person name="Tritt A."/>
            <person name="Tisserant E."/>
            <person name="Crous P.W."/>
            <person name="Henrissat B."/>
            <person name="Nehls U."/>
            <person name="Egli S."/>
            <person name="Spatafora J.W."/>
            <person name="Grigoriev I.V."/>
            <person name="Martin F.M."/>
        </authorList>
    </citation>
    <scope>NUCLEOTIDE SEQUENCE [LARGE SCALE GENOMIC DNA]</scope>
    <source>
        <strain evidence="2 3">CBS 207.34</strain>
    </source>
</reference>
<feature type="compositionally biased region" description="Basic and acidic residues" evidence="1">
    <location>
        <begin position="371"/>
        <end position="383"/>
    </location>
</feature>
<feature type="compositionally biased region" description="Basic and acidic residues" evidence="1">
    <location>
        <begin position="290"/>
        <end position="331"/>
    </location>
</feature>
<proteinExistence type="predicted"/>
<dbReference type="Proteomes" id="UP000250140">
    <property type="component" value="Unassembled WGS sequence"/>
</dbReference>
<feature type="compositionally biased region" description="Low complexity" evidence="1">
    <location>
        <begin position="256"/>
        <end position="271"/>
    </location>
</feature>
<feature type="compositionally biased region" description="Polar residues" evidence="1">
    <location>
        <begin position="1"/>
        <end position="12"/>
    </location>
</feature>
<feature type="compositionally biased region" description="Polar residues" evidence="1">
    <location>
        <begin position="175"/>
        <end position="221"/>
    </location>
</feature>
<feature type="compositionally biased region" description="Basic and acidic residues" evidence="1">
    <location>
        <begin position="244"/>
        <end position="253"/>
    </location>
</feature>
<evidence type="ECO:0000313" key="2">
    <source>
        <dbReference type="EMBL" id="OCL04283.1"/>
    </source>
</evidence>
<feature type="compositionally biased region" description="Polar residues" evidence="1">
    <location>
        <begin position="20"/>
        <end position="30"/>
    </location>
</feature>
<feature type="compositionally biased region" description="Basic and acidic residues" evidence="1">
    <location>
        <begin position="399"/>
        <end position="422"/>
    </location>
</feature>
<feature type="compositionally biased region" description="Polar residues" evidence="1">
    <location>
        <begin position="74"/>
        <end position="83"/>
    </location>
</feature>
<dbReference type="OrthoDB" id="5388207at2759"/>
<feature type="compositionally biased region" description="Basic and acidic residues" evidence="1">
    <location>
        <begin position="111"/>
        <end position="124"/>
    </location>
</feature>
<organism evidence="2 3">
    <name type="scientific">Glonium stellatum</name>
    <dbReference type="NCBI Taxonomy" id="574774"/>
    <lineage>
        <taxon>Eukaryota</taxon>
        <taxon>Fungi</taxon>
        <taxon>Dikarya</taxon>
        <taxon>Ascomycota</taxon>
        <taxon>Pezizomycotina</taxon>
        <taxon>Dothideomycetes</taxon>
        <taxon>Pleosporomycetidae</taxon>
        <taxon>Gloniales</taxon>
        <taxon>Gloniaceae</taxon>
        <taxon>Glonium</taxon>
    </lineage>
</organism>
<sequence>METVNNLANSASKMIFGDKTANSTTESGQEPISGEQGKGTVQEPYDRGNEENLTSNPTSNATSNSTTDPSSNPGESQPASSNHGPHATYAGNMLDPNTANAAYEETFGQGADDRLPKKPLEKSNEPTGLSKNYDGTEDRSSSLDTARRADERSSSFKNSEPSFNSVERVDDRPSSLESTHSSTTDAQDRPTANSSVGPQSTKDTLKSSEPTETPGPNTNSVAAGGPPRPEHETDKTGVVGGMSNDRKASDIRPTEASSNPGAAPESAAAPAQKQQGADKPSDAPTGEEVEGVKKKKEEGEKALKEDPNDHSGEPMHMHEAPKTQTERRDSKAGNPGGQEHGKEEKATGEQWVKTSGLAADGGDFDATKPGAGREADRLMEQKGIHKTAPGEKPQPPSHGGDKDKVGLSEKIKNKLHIGSKDK</sequence>
<protein>
    <submittedName>
        <fullName evidence="2">Uncharacterized protein</fullName>
    </submittedName>
</protein>
<dbReference type="AlphaFoldDB" id="A0A8E2ETA5"/>
<dbReference type="EMBL" id="KV750551">
    <property type="protein sequence ID" value="OCL04283.1"/>
    <property type="molecule type" value="Genomic_DNA"/>
</dbReference>
<name>A0A8E2ETA5_9PEZI</name>
<gene>
    <name evidence="2" type="ORF">AOQ84DRAFT_391649</name>
</gene>